<keyword evidence="1" id="KW-0812">Transmembrane</keyword>
<keyword evidence="1" id="KW-0472">Membrane</keyword>
<reference evidence="2" key="1">
    <citation type="submission" date="2020-11" db="EMBL/GenBank/DDBJ databases">
        <title>Multidrug resistant novel bacterium Savagea serpentis sp. nov., isolated from the scats of a vine snake (Ahaetulla nasuta).</title>
        <authorList>
            <person name="Venkata Ramana V."/>
            <person name="Vikas Patil S."/>
            <person name="Yogita Lugani V."/>
        </authorList>
    </citation>
    <scope>NUCLEOTIDE SEQUENCE</scope>
    <source>
        <strain evidence="2">SN6</strain>
    </source>
</reference>
<feature type="transmembrane region" description="Helical" evidence="1">
    <location>
        <begin position="75"/>
        <end position="92"/>
    </location>
</feature>
<evidence type="ECO:0000313" key="2">
    <source>
        <dbReference type="EMBL" id="MBF4501525.1"/>
    </source>
</evidence>
<protein>
    <submittedName>
        <fullName evidence="2">QueT transporter family protein</fullName>
    </submittedName>
</protein>
<organism evidence="2 3">
    <name type="scientific">Savagea serpentis</name>
    <dbReference type="NCBI Taxonomy" id="2785297"/>
    <lineage>
        <taxon>Bacteria</taxon>
        <taxon>Bacillati</taxon>
        <taxon>Bacillota</taxon>
        <taxon>Bacilli</taxon>
        <taxon>Bacillales</taxon>
        <taxon>Caryophanaceae</taxon>
        <taxon>Savagea</taxon>
    </lineage>
</organism>
<gene>
    <name evidence="2" type="ORF">IRY55_09130</name>
</gene>
<evidence type="ECO:0000313" key="3">
    <source>
        <dbReference type="Proteomes" id="UP000622653"/>
    </source>
</evidence>
<dbReference type="Pfam" id="PF06177">
    <property type="entry name" value="QueT"/>
    <property type="match status" value="1"/>
</dbReference>
<sequence>MKLRTLVINAIIAGIYATVSIVILPLSFGALQFRIGEMLNHLIVFDKRYFFGIIVGVFIANLFSAFGLIDVVFGVLHTALALGLTTLVARFIKTRWKLMLFNSFIFSALMWIIALVIMAGGSFSIEVFFITWAGLFFTEFFVMTLAIPLWQSMNSRLKLDTLLDEGK</sequence>
<keyword evidence="1" id="KW-1133">Transmembrane helix</keyword>
<dbReference type="InterPro" id="IPR010387">
    <property type="entry name" value="QueT"/>
</dbReference>
<comment type="caution">
    <text evidence="2">The sequence shown here is derived from an EMBL/GenBank/DDBJ whole genome shotgun (WGS) entry which is preliminary data.</text>
</comment>
<accession>A0A8J7GCD9</accession>
<dbReference type="EMBL" id="JADKPV010000004">
    <property type="protein sequence ID" value="MBF4501525.1"/>
    <property type="molecule type" value="Genomic_DNA"/>
</dbReference>
<evidence type="ECO:0000256" key="1">
    <source>
        <dbReference type="SAM" id="Phobius"/>
    </source>
</evidence>
<feature type="transmembrane region" description="Helical" evidence="1">
    <location>
        <begin position="104"/>
        <end position="123"/>
    </location>
</feature>
<feature type="transmembrane region" description="Helical" evidence="1">
    <location>
        <begin position="129"/>
        <end position="150"/>
    </location>
</feature>
<keyword evidence="3" id="KW-1185">Reference proteome</keyword>
<proteinExistence type="predicted"/>
<dbReference type="Proteomes" id="UP000622653">
    <property type="component" value="Unassembled WGS sequence"/>
</dbReference>
<dbReference type="AlphaFoldDB" id="A0A8J7GCD9"/>
<feature type="transmembrane region" description="Helical" evidence="1">
    <location>
        <begin position="49"/>
        <end position="69"/>
    </location>
</feature>
<feature type="transmembrane region" description="Helical" evidence="1">
    <location>
        <begin position="6"/>
        <end position="28"/>
    </location>
</feature>
<dbReference type="RefSeq" id="WP_194563006.1">
    <property type="nucleotide sequence ID" value="NZ_JADKPV010000004.1"/>
</dbReference>
<dbReference type="PIRSF" id="PIRSF031501">
    <property type="entry name" value="QueT"/>
    <property type="match status" value="1"/>
</dbReference>
<dbReference type="PANTHER" id="PTHR40044">
    <property type="entry name" value="INTEGRAL MEMBRANE PROTEIN-RELATED"/>
    <property type="match status" value="1"/>
</dbReference>
<dbReference type="PANTHER" id="PTHR40044:SF1">
    <property type="entry name" value="INTEGRAL MEMBRANE PROTEIN"/>
    <property type="match status" value="1"/>
</dbReference>
<name>A0A8J7GCD9_9BACL</name>